<dbReference type="CDD" id="cd12148">
    <property type="entry name" value="fungal_TF_MHR"/>
    <property type="match status" value="1"/>
</dbReference>
<dbReference type="GO" id="GO:0008270">
    <property type="term" value="F:zinc ion binding"/>
    <property type="evidence" value="ECO:0007669"/>
    <property type="project" value="InterPro"/>
</dbReference>
<evidence type="ECO:0000256" key="4">
    <source>
        <dbReference type="ARBA" id="ARBA00008889"/>
    </source>
</evidence>
<evidence type="ECO:0000256" key="10">
    <source>
        <dbReference type="SAM" id="MobiDB-lite"/>
    </source>
</evidence>
<gene>
    <name evidence="12" type="ORF">SAPIO_CDS7742</name>
</gene>
<dbReference type="VEuPathDB" id="FungiDB:SAPIO_CDS7742"/>
<evidence type="ECO:0000256" key="3">
    <source>
        <dbReference type="ARBA" id="ARBA00004604"/>
    </source>
</evidence>
<dbReference type="InterPro" id="IPR001790">
    <property type="entry name" value="Ribosomal_uL10"/>
</dbReference>
<keyword evidence="8" id="KW-0539">Nucleus</keyword>
<dbReference type="PANTHER" id="PTHR47431">
    <property type="entry name" value="ZN(II)2CYS6 TRANSCRIPTION FACTOR (EUROFUNG)-RELATED"/>
    <property type="match status" value="1"/>
</dbReference>
<evidence type="ECO:0000259" key="11">
    <source>
        <dbReference type="PROSITE" id="PS50048"/>
    </source>
</evidence>
<feature type="compositionally biased region" description="Polar residues" evidence="10">
    <location>
        <begin position="475"/>
        <end position="485"/>
    </location>
</feature>
<dbReference type="EMBL" id="JOWA01000110">
    <property type="protein sequence ID" value="KEZ41572.1"/>
    <property type="molecule type" value="Genomic_DNA"/>
</dbReference>
<comment type="similarity">
    <text evidence="4">Belongs to the universal ribosomal protein uL10 family.</text>
</comment>
<evidence type="ECO:0000256" key="1">
    <source>
        <dbReference type="ARBA" id="ARBA00004046"/>
    </source>
</evidence>
<dbReference type="GO" id="GO:0003677">
    <property type="term" value="F:DNA binding"/>
    <property type="evidence" value="ECO:0007669"/>
    <property type="project" value="InterPro"/>
</dbReference>
<dbReference type="FunFam" id="3.90.105.20:FF:000003">
    <property type="entry name" value="Ribosome assembly factor mrt4"/>
    <property type="match status" value="1"/>
</dbReference>
<dbReference type="OrthoDB" id="5367487at2759"/>
<dbReference type="InterPro" id="IPR040637">
    <property type="entry name" value="Ribosomal_uL10-like_insert"/>
</dbReference>
<dbReference type="InterPro" id="IPR043141">
    <property type="entry name" value="Ribosomal_uL10-like_sf"/>
</dbReference>
<dbReference type="Gene3D" id="3.90.105.20">
    <property type="match status" value="1"/>
</dbReference>
<dbReference type="GO" id="GO:0000027">
    <property type="term" value="P:ribosomal large subunit assembly"/>
    <property type="evidence" value="ECO:0007669"/>
    <property type="project" value="InterPro"/>
</dbReference>
<dbReference type="PANTHER" id="PTHR47431:SF1">
    <property type="entry name" value="ZN(II)2CYS6 TRANSCRIPTION FACTOR (EUROFUNG)"/>
    <property type="match status" value="1"/>
</dbReference>
<evidence type="ECO:0000313" key="12">
    <source>
        <dbReference type="EMBL" id="KEZ41572.1"/>
    </source>
</evidence>
<feature type="region of interest" description="Disordered" evidence="10">
    <location>
        <begin position="89"/>
        <end position="118"/>
    </location>
</feature>
<comment type="function">
    <text evidence="1">Component of the ribosome assembly machinery. Nuclear paralog of the ribosomal protein P0, it binds pre-60S subunits at an early stage of assembly in the nucleolus, and is replaced by P0 in cytoplasmic pre-60S subunits and mature 80S ribosomes.</text>
</comment>
<dbReference type="GO" id="GO:0030684">
    <property type="term" value="C:preribosome"/>
    <property type="evidence" value="ECO:0007669"/>
    <property type="project" value="UniProtKB-ARBA"/>
</dbReference>
<sequence length="889" mass="97342">MESFCPFIPTSSPSPGSPVPADTDPPVTAATPALSSTSRNETRAQQPTVAAACLACRAKHLKCDGSNPCARCTSSNSECVYVASRRGYKPKKTQAPGRDRPRRQGSLTSLGTGGINPDDESILGSSTPQFRAALLSPEAGAATPASFSPNLQVYRPFSNGNGSATDSTGLILDGSTSAGAVPMHLQEQSIADRCIESFFHHFHPAHPFVLPTSALLRSTKDPGIKPLLAAVRWIGSLYLDVGRWRATFLDQVLQLAYDPAAPRDGFLLQALLLVLIGLDGNCQREKARQMLADAENLALQLGINARTYATLHGRGIPVLEESWRRTWWELYCVDGMIAGVHRNTNFLLFDFQADTALPCEEHQYLSGNIPSPAYLEDLENKELSGDDRQFSSFAYRILAVRNLGRLLRETNGFEGSIETVERIEDLLTNWRVHLPESKRDALNKDCKVDEMMFQAHMVTHATSILLHQPHSQLDSSPARSVTSCTPHRPIPGGPGFNRHTQHTLSSAADISRLVTHRAPLLSHTHFFICVVSLSSIVHLSRWAQWLLGPQDDDDLRQLIRLNIGALDRLGLMWSSAAVAAGQVRGVAQEIYRTKKARQIEPSYWAGLTQGEVVSVITTDETIMNEIGALQDISDPIAKQAILRHPPKSAKSRTHIPFVPPKKHQDSQATMPKSKRARLVHLTQVAKKGREHKDKLFENVREAVGEYMHCFVFSVENSRNTHLQSVRQELSDSKIFFGKTKLMSKALGQTPAEAQADGIDALSPYIHGQVGLLFTNRAPDTILAYFASLTSVDFARAGAVATREFVIPAGVVYATGGEVPADYDVPMEHTIEPELRRLGVPTRMVKGKVVLGEESGEGEGVKVLAYWTSSNGKVTVVEGSAMEVEDAETE</sequence>
<dbReference type="PROSITE" id="PS00463">
    <property type="entry name" value="ZN2_CY6_FUNGAL_1"/>
    <property type="match status" value="1"/>
</dbReference>
<dbReference type="GO" id="GO:0000981">
    <property type="term" value="F:DNA-binding transcription factor activity, RNA polymerase II-specific"/>
    <property type="evidence" value="ECO:0007669"/>
    <property type="project" value="InterPro"/>
</dbReference>
<dbReference type="InterPro" id="IPR007219">
    <property type="entry name" value="XnlR_reg_dom"/>
</dbReference>
<dbReference type="SMART" id="SM00066">
    <property type="entry name" value="GAL4"/>
    <property type="match status" value="1"/>
</dbReference>
<comment type="subunit">
    <text evidence="5">Associates with the pre-60S ribosomal particle.</text>
</comment>
<dbReference type="PROSITE" id="PS50048">
    <property type="entry name" value="ZN2_CY6_FUNGAL_2"/>
    <property type="match status" value="1"/>
</dbReference>
<dbReference type="InterPro" id="IPR001138">
    <property type="entry name" value="Zn2Cys6_DnaBD"/>
</dbReference>
<keyword evidence="7" id="KW-0479">Metal-binding</keyword>
<organism evidence="12 13">
    <name type="scientific">Pseudallescheria apiosperma</name>
    <name type="common">Scedosporium apiospermum</name>
    <dbReference type="NCBI Taxonomy" id="563466"/>
    <lineage>
        <taxon>Eukaryota</taxon>
        <taxon>Fungi</taxon>
        <taxon>Dikarya</taxon>
        <taxon>Ascomycota</taxon>
        <taxon>Pezizomycotina</taxon>
        <taxon>Sordariomycetes</taxon>
        <taxon>Hypocreomycetidae</taxon>
        <taxon>Microascales</taxon>
        <taxon>Microascaceae</taxon>
        <taxon>Scedosporium</taxon>
    </lineage>
</organism>
<accession>A0A084G2L0</accession>
<reference evidence="12 13" key="1">
    <citation type="journal article" date="2014" name="Genome Announc.">
        <title>Draft genome sequence of the pathogenic fungus Scedosporium apiospermum.</title>
        <authorList>
            <person name="Vandeputte P."/>
            <person name="Ghamrawi S."/>
            <person name="Rechenmann M."/>
            <person name="Iltis A."/>
            <person name="Giraud S."/>
            <person name="Fleury M."/>
            <person name="Thornton C."/>
            <person name="Delhaes L."/>
            <person name="Meyer W."/>
            <person name="Papon N."/>
            <person name="Bouchara J.P."/>
        </authorList>
    </citation>
    <scope>NUCLEOTIDE SEQUENCE [LARGE SCALE GENOMIC DNA]</scope>
    <source>
        <strain evidence="12 13">IHEM 14462</strain>
    </source>
</reference>
<dbReference type="InterPro" id="IPR036864">
    <property type="entry name" value="Zn2-C6_fun-type_DNA-bd_sf"/>
</dbReference>
<evidence type="ECO:0000313" key="13">
    <source>
        <dbReference type="Proteomes" id="UP000028545"/>
    </source>
</evidence>
<evidence type="ECO:0000256" key="9">
    <source>
        <dbReference type="ARBA" id="ARBA00032578"/>
    </source>
</evidence>
<protein>
    <recommendedName>
        <fullName evidence="9">mRNA turnover protein 4</fullName>
    </recommendedName>
</protein>
<evidence type="ECO:0000256" key="2">
    <source>
        <dbReference type="ARBA" id="ARBA00004496"/>
    </source>
</evidence>
<dbReference type="AlphaFoldDB" id="A0A084G2L0"/>
<dbReference type="GO" id="GO:0006351">
    <property type="term" value="P:DNA-templated transcription"/>
    <property type="evidence" value="ECO:0007669"/>
    <property type="project" value="InterPro"/>
</dbReference>
<comment type="subcellular location">
    <subcellularLocation>
        <location evidence="2">Cytoplasm</location>
    </subcellularLocation>
    <subcellularLocation>
        <location evidence="3">Nucleus</location>
        <location evidence="3">Nucleolus</location>
    </subcellularLocation>
</comment>
<keyword evidence="6" id="KW-0963">Cytoplasm</keyword>
<dbReference type="Gene3D" id="3.30.70.1730">
    <property type="match status" value="1"/>
</dbReference>
<dbReference type="GO" id="GO:0005730">
    <property type="term" value="C:nucleolus"/>
    <property type="evidence" value="ECO:0007669"/>
    <property type="project" value="UniProtKB-SubCell"/>
</dbReference>
<feature type="domain" description="Zn(2)-C6 fungal-type" evidence="11">
    <location>
        <begin position="52"/>
        <end position="81"/>
    </location>
</feature>
<dbReference type="OMA" id="WDLFIID"/>
<dbReference type="FunFam" id="3.30.70.1730:FF:000005">
    <property type="entry name" value="Ribosome assembly factor mrt4"/>
    <property type="match status" value="1"/>
</dbReference>
<dbReference type="SUPFAM" id="SSF160369">
    <property type="entry name" value="Ribosomal protein L10-like"/>
    <property type="match status" value="1"/>
</dbReference>
<feature type="region of interest" description="Disordered" evidence="10">
    <location>
        <begin position="1"/>
        <end position="44"/>
    </location>
</feature>
<evidence type="ECO:0000256" key="6">
    <source>
        <dbReference type="ARBA" id="ARBA00022490"/>
    </source>
</evidence>
<dbReference type="Gene3D" id="4.10.240.10">
    <property type="entry name" value="Zn(2)-C6 fungal-type DNA-binding domain"/>
    <property type="match status" value="1"/>
</dbReference>
<dbReference type="CDD" id="cd00067">
    <property type="entry name" value="GAL4"/>
    <property type="match status" value="1"/>
</dbReference>
<evidence type="ECO:0000256" key="8">
    <source>
        <dbReference type="ARBA" id="ARBA00023242"/>
    </source>
</evidence>
<dbReference type="HOGENOM" id="CLU_015502_0_2_1"/>
<dbReference type="RefSeq" id="XP_016641371.1">
    <property type="nucleotide sequence ID" value="XM_016789544.1"/>
</dbReference>
<dbReference type="CDD" id="cd05796">
    <property type="entry name" value="Ribosomal_P0_like"/>
    <property type="match status" value="1"/>
</dbReference>
<feature type="compositionally biased region" description="Low complexity" evidence="10">
    <location>
        <begin position="1"/>
        <end position="14"/>
    </location>
</feature>
<evidence type="ECO:0000256" key="7">
    <source>
        <dbReference type="ARBA" id="ARBA00022723"/>
    </source>
</evidence>
<dbReference type="Pfam" id="PF17777">
    <property type="entry name" value="RL10P_insert"/>
    <property type="match status" value="1"/>
</dbReference>
<dbReference type="Proteomes" id="UP000028545">
    <property type="component" value="Unassembled WGS sequence"/>
</dbReference>
<dbReference type="GO" id="GO:0005737">
    <property type="term" value="C:cytoplasm"/>
    <property type="evidence" value="ECO:0007669"/>
    <property type="project" value="UniProtKB-SubCell"/>
</dbReference>
<dbReference type="Pfam" id="PF00172">
    <property type="entry name" value="Zn_clus"/>
    <property type="match status" value="1"/>
</dbReference>
<feature type="region of interest" description="Disordered" evidence="10">
    <location>
        <begin position="648"/>
        <end position="673"/>
    </location>
</feature>
<dbReference type="Pfam" id="PF04082">
    <property type="entry name" value="Fungal_trans"/>
    <property type="match status" value="1"/>
</dbReference>
<feature type="compositionally biased region" description="Polar residues" evidence="10">
    <location>
        <begin position="33"/>
        <end position="44"/>
    </location>
</feature>
<dbReference type="InterPro" id="IPR043164">
    <property type="entry name" value="Ribosomal_uL10-like_insert_sf"/>
</dbReference>
<dbReference type="InterPro" id="IPR033867">
    <property type="entry name" value="Mrt4"/>
</dbReference>
<name>A0A084G2L0_PSEDA</name>
<keyword evidence="13" id="KW-1185">Reference proteome</keyword>
<dbReference type="KEGG" id="sapo:SAPIO_CDS7742"/>
<evidence type="ECO:0000256" key="5">
    <source>
        <dbReference type="ARBA" id="ARBA00011117"/>
    </source>
</evidence>
<proteinExistence type="inferred from homology"/>
<comment type="caution">
    <text evidence="12">The sequence shown here is derived from an EMBL/GenBank/DDBJ whole genome shotgun (WGS) entry which is preliminary data.</text>
</comment>
<dbReference type="SUPFAM" id="SSF57701">
    <property type="entry name" value="Zn2/Cys6 DNA-binding domain"/>
    <property type="match status" value="1"/>
</dbReference>
<feature type="region of interest" description="Disordered" evidence="10">
    <location>
        <begin position="475"/>
        <end position="501"/>
    </location>
</feature>
<dbReference type="Pfam" id="PF00466">
    <property type="entry name" value="Ribosomal_L10"/>
    <property type="match status" value="1"/>
</dbReference>
<dbReference type="GeneID" id="27726814"/>